<accession>A0A975TU44</accession>
<evidence type="ECO:0000313" key="1">
    <source>
        <dbReference type="EMBL" id="MBY4894111.1"/>
    </source>
</evidence>
<organism evidence="2">
    <name type="scientific">Gymnodinialimonas phycosphaerae</name>
    <dbReference type="NCBI Taxonomy" id="2841589"/>
    <lineage>
        <taxon>Bacteria</taxon>
        <taxon>Pseudomonadati</taxon>
        <taxon>Pseudomonadota</taxon>
        <taxon>Alphaproteobacteria</taxon>
        <taxon>Rhodobacterales</taxon>
        <taxon>Paracoccaceae</taxon>
        <taxon>Gymnodinialimonas</taxon>
    </lineage>
</organism>
<dbReference type="EMBL" id="JAIMBW010000001">
    <property type="protein sequence ID" value="MBY4894111.1"/>
    <property type="molecule type" value="Genomic_DNA"/>
</dbReference>
<proteinExistence type="predicted"/>
<sequence>MQIASFDSAGRPVILFPIFYDVPQHAIAIETFVTSALEFSKIVESFNQDLFEGQLQYRIYVLPPEAGSFAQRLGVVVITGAVFVGGSIFGASIGDLGKGFVEGVVGQPLQQWGQELGHNARSAVEDWFENTPEKITTTEDASEFESQIVAGGALTSLSRNFLSQPTRSLRETGIEIDDFPDLFEAKNRFFESIELNAQVSGIGFEDVPEFPIRRDEFQRRVTPVRREEEEKWTFEAVRLFVTSPNWDRADRQRGWKGRDGCGLISYFHIYDPLFWRRFDDGRINSQNIDEIIGQAAYRMQNGRRKNCVILNVISYNDENYAPEINNKELKQRLEDHLNRSIFDTRQDGLF</sequence>
<dbReference type="Proteomes" id="UP000693972">
    <property type="component" value="Unassembled WGS sequence"/>
</dbReference>
<evidence type="ECO:0000313" key="3">
    <source>
        <dbReference type="Proteomes" id="UP000693972"/>
    </source>
</evidence>
<gene>
    <name evidence="1" type="ORF">KUL25_15245</name>
    <name evidence="2" type="ORF">KUL25_15250</name>
</gene>
<evidence type="ECO:0000313" key="2">
    <source>
        <dbReference type="EMBL" id="QXL86794.1"/>
    </source>
</evidence>
<dbReference type="EMBL" id="CP078073">
    <property type="protein sequence ID" value="QXL86794.1"/>
    <property type="molecule type" value="Genomic_DNA"/>
</dbReference>
<name>A0A975TU44_9RHOB</name>
<reference evidence="2 3" key="1">
    <citation type="submission" date="2021-07" db="EMBL/GenBank/DDBJ databases">
        <title>Karlodiniumbacter phycospheric gen. nov., sp. nov., a phycosphere bacterium isolated from karlodinium veneficum.</title>
        <authorList>
            <person name="Peng Y."/>
            <person name="Jiang L."/>
            <person name="Lee J."/>
        </authorList>
    </citation>
    <scope>NUCLEOTIDE SEQUENCE</scope>
    <source>
        <strain evidence="2 3">N5</strain>
    </source>
</reference>
<keyword evidence="3" id="KW-1185">Reference proteome</keyword>
<dbReference type="RefSeq" id="WP_257893724.1">
    <property type="nucleotide sequence ID" value="NZ_JAIMBW010000001.1"/>
</dbReference>
<dbReference type="AlphaFoldDB" id="A0A975TU44"/>
<protein>
    <submittedName>
        <fullName evidence="2">Uncharacterized protein</fullName>
    </submittedName>
</protein>